<evidence type="ECO:0000256" key="5">
    <source>
        <dbReference type="ARBA" id="ARBA00023045"/>
    </source>
</evidence>
<reference evidence="7" key="1">
    <citation type="submission" date="2020-04" db="EMBL/GenBank/DDBJ databases">
        <authorList>
            <person name="Chiriac C."/>
            <person name="Salcher M."/>
            <person name="Ghai R."/>
            <person name="Kavagutti S V."/>
        </authorList>
    </citation>
    <scope>NUCLEOTIDE SEQUENCE</scope>
</reference>
<feature type="domain" description="Prohead serine protease" evidence="6">
    <location>
        <begin position="359"/>
        <end position="506"/>
    </location>
</feature>
<evidence type="ECO:0000256" key="2">
    <source>
        <dbReference type="ARBA" id="ARBA00022670"/>
    </source>
</evidence>
<sequence length="575" mass="63990">MPYYITDKNSECSNWAVEKEDGELIACHDTKESAIDQAVAISIEEGTEFVGERAAIGSLAIDDYVSWSPLDPRVAAQVVMVEEQFAVVRLFEYEDGIFSPTDKMMVINVFQLEKIPTPKMIAYEVEEIDEPDQPDDDEGEANLPDNYRPALAEDVPEGRACGNCFFFDESRVNADGDEAWCEKWDAFVEADNYCNAWEPNDEDRAINQEAPAYMRAAARRGLEYYEEGLAGDGVTPQTIREAREMAEGRVSDDKWIRIAAWIARHLVDLDSPDANPESDNYPSAGVVAHLLWGSGPSKRAAQRTKDYADSVVARIRQEETNSMDNKNKWLDVARAIQLKIDGPQAQSKEPEVRTNSVDFEVRAEGDGMTFTGYASVFNSPSEDLGGFVEYVAPGAFKRSLQSRNEVKLLWNHDSGEPLASLRGGTMQLVEDSVGLRVTAKLPNTTRGRDIAELLRTKVIDSMSFGFNVIKDSWSRDGQTRTLESVRLFETSIVSFPAYAATTATVRSAPSINADELADALLKLESGEELDEKNANLITEVVSKLKAQPEVQEAEDNGLSILDLKQKQFDLLMKRI</sequence>
<proteinExistence type="predicted"/>
<evidence type="ECO:0000259" key="6">
    <source>
        <dbReference type="Pfam" id="PF04586"/>
    </source>
</evidence>
<keyword evidence="4" id="KW-0118">Viral capsid assembly</keyword>
<evidence type="ECO:0000256" key="3">
    <source>
        <dbReference type="ARBA" id="ARBA00022801"/>
    </source>
</evidence>
<evidence type="ECO:0000256" key="1">
    <source>
        <dbReference type="ARBA" id="ARBA00022612"/>
    </source>
</evidence>
<dbReference type="EMBL" id="LR796401">
    <property type="protein sequence ID" value="CAB4141806.1"/>
    <property type="molecule type" value="Genomic_DNA"/>
</dbReference>
<gene>
    <name evidence="7" type="ORF">UFOVP419_36</name>
</gene>
<evidence type="ECO:0000313" key="7">
    <source>
        <dbReference type="EMBL" id="CAB4141806.1"/>
    </source>
</evidence>
<dbReference type="InterPro" id="IPR054613">
    <property type="entry name" value="Peptidase_S78_dom"/>
</dbReference>
<protein>
    <submittedName>
        <fullName evidence="7">Prohead protease</fullName>
    </submittedName>
</protein>
<keyword evidence="3" id="KW-0378">Hydrolase</keyword>
<keyword evidence="2 7" id="KW-0645">Protease</keyword>
<dbReference type="NCBIfam" id="TIGR01543">
    <property type="entry name" value="proheadase_HK97"/>
    <property type="match status" value="1"/>
</dbReference>
<dbReference type="GO" id="GO:0008233">
    <property type="term" value="F:peptidase activity"/>
    <property type="evidence" value="ECO:0007669"/>
    <property type="project" value="UniProtKB-KW"/>
</dbReference>
<dbReference type="Pfam" id="PF04586">
    <property type="entry name" value="Peptidase_S78"/>
    <property type="match status" value="1"/>
</dbReference>
<evidence type="ECO:0000256" key="4">
    <source>
        <dbReference type="ARBA" id="ARBA00022950"/>
    </source>
</evidence>
<accession>A0A6J5M9U6</accession>
<dbReference type="GO" id="GO:0006508">
    <property type="term" value="P:proteolysis"/>
    <property type="evidence" value="ECO:0007669"/>
    <property type="project" value="UniProtKB-KW"/>
</dbReference>
<dbReference type="GO" id="GO:0046797">
    <property type="term" value="P:viral procapsid maturation"/>
    <property type="evidence" value="ECO:0007669"/>
    <property type="project" value="UniProtKB-KW"/>
</dbReference>
<dbReference type="InterPro" id="IPR006433">
    <property type="entry name" value="Prohead_protease"/>
</dbReference>
<name>A0A6J5M9U6_9CAUD</name>
<organism evidence="7">
    <name type="scientific">uncultured Caudovirales phage</name>
    <dbReference type="NCBI Taxonomy" id="2100421"/>
    <lineage>
        <taxon>Viruses</taxon>
        <taxon>Duplodnaviria</taxon>
        <taxon>Heunggongvirae</taxon>
        <taxon>Uroviricota</taxon>
        <taxon>Caudoviricetes</taxon>
        <taxon>Peduoviridae</taxon>
        <taxon>Maltschvirus</taxon>
        <taxon>Maltschvirus maltsch</taxon>
    </lineage>
</organism>
<keyword evidence="5" id="KW-1273">Viral capsid maturation</keyword>
<keyword evidence="1" id="KW-1188">Viral release from host cell</keyword>